<dbReference type="Gene3D" id="3.40.640.10">
    <property type="entry name" value="Type I PLP-dependent aspartate aminotransferase-like (Major domain)"/>
    <property type="match status" value="1"/>
</dbReference>
<dbReference type="InterPro" id="IPR015424">
    <property type="entry name" value="PyrdxlP-dep_Trfase"/>
</dbReference>
<comment type="catalytic activity">
    <reaction evidence="9">
        <text>L-histidinol phosphate + 2-oxoglutarate = 3-(imidazol-4-yl)-2-oxopropyl phosphate + L-glutamate</text>
        <dbReference type="Rhea" id="RHEA:23744"/>
        <dbReference type="ChEBI" id="CHEBI:16810"/>
        <dbReference type="ChEBI" id="CHEBI:29985"/>
        <dbReference type="ChEBI" id="CHEBI:57766"/>
        <dbReference type="ChEBI" id="CHEBI:57980"/>
        <dbReference type="EC" id="2.6.1.9"/>
    </reaction>
</comment>
<organism evidence="12 13">
    <name type="scientific">Shigella boydii</name>
    <dbReference type="NCBI Taxonomy" id="621"/>
    <lineage>
        <taxon>Bacteria</taxon>
        <taxon>Pseudomonadati</taxon>
        <taxon>Pseudomonadota</taxon>
        <taxon>Gammaproteobacteria</taxon>
        <taxon>Enterobacterales</taxon>
        <taxon>Enterobacteriaceae</taxon>
        <taxon>Shigella</taxon>
    </lineage>
</organism>
<dbReference type="Pfam" id="PF00155">
    <property type="entry name" value="Aminotran_1_2"/>
    <property type="match status" value="1"/>
</dbReference>
<dbReference type="Gene3D" id="3.90.1150.10">
    <property type="entry name" value="Aspartate Aminotransferase, domain 1"/>
    <property type="match status" value="1"/>
</dbReference>
<dbReference type="PANTHER" id="PTHR42885:SF2">
    <property type="entry name" value="HISTIDINOL-PHOSPHATE AMINOTRANSFERASE"/>
    <property type="match status" value="1"/>
</dbReference>
<evidence type="ECO:0000313" key="13">
    <source>
        <dbReference type="Proteomes" id="UP000251799"/>
    </source>
</evidence>
<dbReference type="SUPFAM" id="SSF53383">
    <property type="entry name" value="PLP-dependent transferases"/>
    <property type="match status" value="1"/>
</dbReference>
<evidence type="ECO:0000256" key="2">
    <source>
        <dbReference type="ARBA" id="ARBA00005011"/>
    </source>
</evidence>
<sequence length="368" mass="42791">MNKFVKKMKPYKLASHAIWESENKETILKLDWNESTIEPPERVKNALMNSLVNNLIRYYPDVSNKDLIIKISNYVGVPKEYIQYFCSSDSAHESIIRTLINENDKILMLAPTYDNFRTTGEAQGATICYSIFEDNYYWSLKKFESDLNKFQPQMAYLCNPNNPTGTLIPKGDIHYLVEKYKGIYFIIDEAYYEFAKLTCADFVNSFNNIIITRTFSKAFSLAGMRMGYIIASQDLLGAINKVRNAKNIPQLSQIAALNALDEVEYMNNYVKEVNQAKRFFYDKLKNINIGQKNIVYGEGNFLVIEFKSMNDKKAFIERLKSNLIFVRDLSHMKEVELCVRITIGTKKQMLYVIRILEQMYEVKKDSII</sequence>
<feature type="domain" description="Aminotransferase class I/classII large" evidence="11">
    <location>
        <begin position="26"/>
        <end position="354"/>
    </location>
</feature>
<gene>
    <name evidence="12" type="primary">hisC_2</name>
    <name evidence="12" type="ORF">NCTC8576_04355</name>
</gene>
<dbReference type="GO" id="GO:0004400">
    <property type="term" value="F:histidinol-phosphate transaminase activity"/>
    <property type="evidence" value="ECO:0007669"/>
    <property type="project" value="UniProtKB-EC"/>
</dbReference>
<protein>
    <recommendedName>
        <fullName evidence="4">Histidinol-phosphate aminotransferase</fullName>
        <ecNumber evidence="3">2.6.1.9</ecNumber>
    </recommendedName>
    <alternativeName>
        <fullName evidence="8">Imidazole acetol-phosphate transaminase</fullName>
    </alternativeName>
</protein>
<evidence type="ECO:0000256" key="7">
    <source>
        <dbReference type="ARBA" id="ARBA00022898"/>
    </source>
</evidence>
<dbReference type="InterPro" id="IPR004839">
    <property type="entry name" value="Aminotransferase_I/II_large"/>
</dbReference>
<evidence type="ECO:0000256" key="10">
    <source>
        <dbReference type="RuleBase" id="RU003693"/>
    </source>
</evidence>
<dbReference type="AlphaFoldDB" id="A0A2X2J7W5"/>
<dbReference type="RefSeq" id="WP_021559344.1">
    <property type="nucleotide sequence ID" value="NZ_CABWCZ010000001.1"/>
</dbReference>
<dbReference type="EMBL" id="UAUR01000007">
    <property type="protein sequence ID" value="SPZ87956.1"/>
    <property type="molecule type" value="Genomic_DNA"/>
</dbReference>
<dbReference type="Proteomes" id="UP000251799">
    <property type="component" value="Unassembled WGS sequence"/>
</dbReference>
<dbReference type="GO" id="GO:0030170">
    <property type="term" value="F:pyridoxal phosphate binding"/>
    <property type="evidence" value="ECO:0007669"/>
    <property type="project" value="InterPro"/>
</dbReference>
<evidence type="ECO:0000313" key="12">
    <source>
        <dbReference type="EMBL" id="SPZ87956.1"/>
    </source>
</evidence>
<comment type="cofactor">
    <cofactor evidence="1 10">
        <name>pyridoxal 5'-phosphate</name>
        <dbReference type="ChEBI" id="CHEBI:597326"/>
    </cofactor>
</comment>
<dbReference type="InterPro" id="IPR001917">
    <property type="entry name" value="Aminotrans_II_pyridoxalP_BS"/>
</dbReference>
<dbReference type="PANTHER" id="PTHR42885">
    <property type="entry name" value="HISTIDINOL-PHOSPHATE AMINOTRANSFERASE-RELATED"/>
    <property type="match status" value="1"/>
</dbReference>
<dbReference type="EC" id="2.6.1.9" evidence="3"/>
<reference evidence="12 13" key="1">
    <citation type="submission" date="2018-06" db="EMBL/GenBank/DDBJ databases">
        <authorList>
            <consortium name="Pathogen Informatics"/>
            <person name="Doyle S."/>
        </authorList>
    </citation>
    <scope>NUCLEOTIDE SEQUENCE [LARGE SCALE GENOMIC DNA]</scope>
    <source>
        <strain evidence="12 13">NCTC8576</strain>
    </source>
</reference>
<name>A0A2X2J7W5_SHIBO</name>
<dbReference type="InterPro" id="IPR015422">
    <property type="entry name" value="PyrdxlP-dep_Trfase_small"/>
</dbReference>
<dbReference type="PROSITE" id="PS00599">
    <property type="entry name" value="AA_TRANSFER_CLASS_2"/>
    <property type="match status" value="1"/>
</dbReference>
<evidence type="ECO:0000256" key="8">
    <source>
        <dbReference type="ARBA" id="ARBA00030262"/>
    </source>
</evidence>
<keyword evidence="5 12" id="KW-0032">Aminotransferase</keyword>
<evidence type="ECO:0000256" key="6">
    <source>
        <dbReference type="ARBA" id="ARBA00022679"/>
    </source>
</evidence>
<dbReference type="InterPro" id="IPR015421">
    <property type="entry name" value="PyrdxlP-dep_Trfase_major"/>
</dbReference>
<evidence type="ECO:0000256" key="5">
    <source>
        <dbReference type="ARBA" id="ARBA00022576"/>
    </source>
</evidence>
<evidence type="ECO:0000259" key="11">
    <source>
        <dbReference type="Pfam" id="PF00155"/>
    </source>
</evidence>
<evidence type="ECO:0000256" key="9">
    <source>
        <dbReference type="ARBA" id="ARBA00047481"/>
    </source>
</evidence>
<dbReference type="CDD" id="cd00609">
    <property type="entry name" value="AAT_like"/>
    <property type="match status" value="1"/>
</dbReference>
<comment type="pathway">
    <text evidence="2">Amino-acid biosynthesis; L-histidine biosynthesis; L-histidine from 5-phospho-alpha-D-ribose 1-diphosphate: step 7/9.</text>
</comment>
<keyword evidence="7 10" id="KW-0663">Pyridoxal phosphate</keyword>
<evidence type="ECO:0000256" key="1">
    <source>
        <dbReference type="ARBA" id="ARBA00001933"/>
    </source>
</evidence>
<comment type="similarity">
    <text evidence="10">Belongs to the class-II pyridoxal-phosphate-dependent aminotransferase family.</text>
</comment>
<keyword evidence="6 12" id="KW-0808">Transferase</keyword>
<evidence type="ECO:0000256" key="4">
    <source>
        <dbReference type="ARBA" id="ARBA00018048"/>
    </source>
</evidence>
<proteinExistence type="inferred from homology"/>
<evidence type="ECO:0000256" key="3">
    <source>
        <dbReference type="ARBA" id="ARBA00012748"/>
    </source>
</evidence>
<accession>A0A2X2J7W5</accession>